<organism evidence="2 3">
    <name type="scientific">Pleuronectes platessa</name>
    <name type="common">European plaice</name>
    <dbReference type="NCBI Taxonomy" id="8262"/>
    <lineage>
        <taxon>Eukaryota</taxon>
        <taxon>Metazoa</taxon>
        <taxon>Chordata</taxon>
        <taxon>Craniata</taxon>
        <taxon>Vertebrata</taxon>
        <taxon>Euteleostomi</taxon>
        <taxon>Actinopterygii</taxon>
        <taxon>Neopterygii</taxon>
        <taxon>Teleostei</taxon>
        <taxon>Neoteleostei</taxon>
        <taxon>Acanthomorphata</taxon>
        <taxon>Carangaria</taxon>
        <taxon>Pleuronectiformes</taxon>
        <taxon>Pleuronectoidei</taxon>
        <taxon>Pleuronectidae</taxon>
        <taxon>Pleuronectes</taxon>
    </lineage>
</organism>
<dbReference type="Proteomes" id="UP001153269">
    <property type="component" value="Unassembled WGS sequence"/>
</dbReference>
<proteinExistence type="predicted"/>
<dbReference type="EMBL" id="CADEAL010002236">
    <property type="protein sequence ID" value="CAB1439131.1"/>
    <property type="molecule type" value="Genomic_DNA"/>
</dbReference>
<name>A0A9N7UYJ2_PLEPL</name>
<evidence type="ECO:0000313" key="2">
    <source>
        <dbReference type="EMBL" id="CAB1439131.1"/>
    </source>
</evidence>
<accession>A0A9N7UYJ2</accession>
<reference evidence="2" key="1">
    <citation type="submission" date="2020-03" db="EMBL/GenBank/DDBJ databases">
        <authorList>
            <person name="Weist P."/>
        </authorList>
    </citation>
    <scope>NUCLEOTIDE SEQUENCE</scope>
</reference>
<keyword evidence="3" id="KW-1185">Reference proteome</keyword>
<feature type="region of interest" description="Disordered" evidence="1">
    <location>
        <begin position="70"/>
        <end position="96"/>
    </location>
</feature>
<evidence type="ECO:0000313" key="3">
    <source>
        <dbReference type="Proteomes" id="UP001153269"/>
    </source>
</evidence>
<protein>
    <submittedName>
        <fullName evidence="2">Uncharacterized protein</fullName>
    </submittedName>
</protein>
<feature type="region of interest" description="Disordered" evidence="1">
    <location>
        <begin position="139"/>
        <end position="160"/>
    </location>
</feature>
<gene>
    <name evidence="2" type="ORF">PLEPLA_LOCUS26961</name>
</gene>
<sequence>MFLSLPPLVRENPAISRSQERQGYLERPDYPTAIQRFEEESRKRSTRASLAGGGGGVVVVGVNIQLAPTTPSCHRHPGSIINKASSNPKASLPESEWTDRPSLPSLCYIFSYALLFPQYLQQCLENFGKTSVVSDLAAAAGDGSPPGEATGTGKKGNTDTERKTVKGFEICNLFWV</sequence>
<evidence type="ECO:0000256" key="1">
    <source>
        <dbReference type="SAM" id="MobiDB-lite"/>
    </source>
</evidence>
<dbReference type="AlphaFoldDB" id="A0A9N7UYJ2"/>
<comment type="caution">
    <text evidence="2">The sequence shown here is derived from an EMBL/GenBank/DDBJ whole genome shotgun (WGS) entry which is preliminary data.</text>
</comment>